<evidence type="ECO:0000313" key="3">
    <source>
        <dbReference type="Proteomes" id="UP000076532"/>
    </source>
</evidence>
<sequence length="312" mass="35618">MPRPTAKAARVKHQYASGVSKFGPRVKSTAEDEGSQYKDLDPEHNIDSELSGNKPKQSEEESDTEDNATAMQKLYSIFMLVHLQSHCVQNEKQRLSNRAVYTKGSRTTQWCHKKNWAKAAEKLVNIATLFEAQLKRKRSLSSPDRQLMSKGEMDCDIDYVPDPNYDWEADLLDFCIEKLDAGIDRDKSPANNIEFGDEAFKILEREAENIAENSPQDEQEDIVRAKIVLACELFKDEELEQLQTIKEIVAACLKDVKKVKTGRSLKMVTRLTAVIEYVNLRECYQAHVKSKRPHLTSSIIITWRMGKGVYFA</sequence>
<dbReference type="OrthoDB" id="2449121at2759"/>
<dbReference type="EMBL" id="KV417520">
    <property type="protein sequence ID" value="KZP25484.1"/>
    <property type="molecule type" value="Genomic_DNA"/>
</dbReference>
<gene>
    <name evidence="2" type="ORF">FIBSPDRAFT_1008199</name>
</gene>
<evidence type="ECO:0000313" key="2">
    <source>
        <dbReference type="EMBL" id="KZP25484.1"/>
    </source>
</evidence>
<name>A0A166NXT0_9AGAM</name>
<accession>A0A166NXT0</accession>
<organism evidence="2 3">
    <name type="scientific">Athelia psychrophila</name>
    <dbReference type="NCBI Taxonomy" id="1759441"/>
    <lineage>
        <taxon>Eukaryota</taxon>
        <taxon>Fungi</taxon>
        <taxon>Dikarya</taxon>
        <taxon>Basidiomycota</taxon>
        <taxon>Agaricomycotina</taxon>
        <taxon>Agaricomycetes</taxon>
        <taxon>Agaricomycetidae</taxon>
        <taxon>Atheliales</taxon>
        <taxon>Atheliaceae</taxon>
        <taxon>Athelia</taxon>
    </lineage>
</organism>
<protein>
    <submittedName>
        <fullName evidence="2">Uncharacterized protein</fullName>
    </submittedName>
</protein>
<dbReference type="Proteomes" id="UP000076532">
    <property type="component" value="Unassembled WGS sequence"/>
</dbReference>
<keyword evidence="3" id="KW-1185">Reference proteome</keyword>
<evidence type="ECO:0000256" key="1">
    <source>
        <dbReference type="SAM" id="MobiDB-lite"/>
    </source>
</evidence>
<dbReference type="AlphaFoldDB" id="A0A166NXT0"/>
<feature type="region of interest" description="Disordered" evidence="1">
    <location>
        <begin position="1"/>
        <end position="66"/>
    </location>
</feature>
<proteinExistence type="predicted"/>
<feature type="compositionally biased region" description="Basic and acidic residues" evidence="1">
    <location>
        <begin position="35"/>
        <end position="47"/>
    </location>
</feature>
<reference evidence="2 3" key="1">
    <citation type="journal article" date="2016" name="Mol. Biol. Evol.">
        <title>Comparative Genomics of Early-Diverging Mushroom-Forming Fungi Provides Insights into the Origins of Lignocellulose Decay Capabilities.</title>
        <authorList>
            <person name="Nagy L.G."/>
            <person name="Riley R."/>
            <person name="Tritt A."/>
            <person name="Adam C."/>
            <person name="Daum C."/>
            <person name="Floudas D."/>
            <person name="Sun H."/>
            <person name="Yadav J.S."/>
            <person name="Pangilinan J."/>
            <person name="Larsson K.H."/>
            <person name="Matsuura K."/>
            <person name="Barry K."/>
            <person name="Labutti K."/>
            <person name="Kuo R."/>
            <person name="Ohm R.A."/>
            <person name="Bhattacharya S.S."/>
            <person name="Shirouzu T."/>
            <person name="Yoshinaga Y."/>
            <person name="Martin F.M."/>
            <person name="Grigoriev I.V."/>
            <person name="Hibbett D.S."/>
        </authorList>
    </citation>
    <scope>NUCLEOTIDE SEQUENCE [LARGE SCALE GENOMIC DNA]</scope>
    <source>
        <strain evidence="2 3">CBS 109695</strain>
    </source>
</reference>